<reference evidence="2" key="1">
    <citation type="submission" date="2016-11" db="UniProtKB">
        <authorList>
            <consortium name="WormBaseParasite"/>
        </authorList>
    </citation>
    <scope>IDENTIFICATION</scope>
</reference>
<evidence type="ECO:0000313" key="1">
    <source>
        <dbReference type="Proteomes" id="UP000095283"/>
    </source>
</evidence>
<dbReference type="AlphaFoldDB" id="A0A1I7WBF2"/>
<accession>A0A1I7WBF2</accession>
<dbReference type="WBParaSite" id="Hba_02003">
    <property type="protein sequence ID" value="Hba_02003"/>
    <property type="gene ID" value="Hba_02003"/>
</dbReference>
<sequence>MSTQPLLNIFGIITVMHVNNDQQKSFYFFIWKNKFVYVLQL</sequence>
<keyword evidence="1" id="KW-1185">Reference proteome</keyword>
<proteinExistence type="predicted"/>
<organism evidence="1 2">
    <name type="scientific">Heterorhabditis bacteriophora</name>
    <name type="common">Entomopathogenic nematode worm</name>
    <dbReference type="NCBI Taxonomy" id="37862"/>
    <lineage>
        <taxon>Eukaryota</taxon>
        <taxon>Metazoa</taxon>
        <taxon>Ecdysozoa</taxon>
        <taxon>Nematoda</taxon>
        <taxon>Chromadorea</taxon>
        <taxon>Rhabditida</taxon>
        <taxon>Rhabditina</taxon>
        <taxon>Rhabditomorpha</taxon>
        <taxon>Strongyloidea</taxon>
        <taxon>Heterorhabditidae</taxon>
        <taxon>Heterorhabditis</taxon>
    </lineage>
</organism>
<dbReference type="Proteomes" id="UP000095283">
    <property type="component" value="Unplaced"/>
</dbReference>
<protein>
    <submittedName>
        <fullName evidence="2">Uncharacterized protein</fullName>
    </submittedName>
</protein>
<name>A0A1I7WBF2_HETBA</name>
<evidence type="ECO:0000313" key="2">
    <source>
        <dbReference type="WBParaSite" id="Hba_02003"/>
    </source>
</evidence>